<dbReference type="EMBL" id="CAJOBD010003835">
    <property type="protein sequence ID" value="CAF3968178.1"/>
    <property type="molecule type" value="Genomic_DNA"/>
</dbReference>
<dbReference type="PROSITE" id="PS50245">
    <property type="entry name" value="CAP_GLY_2"/>
    <property type="match status" value="1"/>
</dbReference>
<dbReference type="SUPFAM" id="SSF74924">
    <property type="entry name" value="Cap-Gly domain"/>
    <property type="match status" value="1"/>
</dbReference>
<dbReference type="Gene3D" id="2.30.30.190">
    <property type="entry name" value="CAP Gly-rich-like domain"/>
    <property type="match status" value="1"/>
</dbReference>
<dbReference type="AlphaFoldDB" id="A0A814LS73"/>
<dbReference type="SMART" id="SM01052">
    <property type="entry name" value="CAP_GLY"/>
    <property type="match status" value="1"/>
</dbReference>
<reference evidence="2" key="1">
    <citation type="submission" date="2021-02" db="EMBL/GenBank/DDBJ databases">
        <authorList>
            <person name="Nowell W R."/>
        </authorList>
    </citation>
    <scope>NUCLEOTIDE SEQUENCE</scope>
</reference>
<dbReference type="Proteomes" id="UP000663864">
    <property type="component" value="Unassembled WGS sequence"/>
</dbReference>
<dbReference type="InterPro" id="IPR000938">
    <property type="entry name" value="CAP-Gly_domain"/>
</dbReference>
<protein>
    <recommendedName>
        <fullName evidence="1">CAP-Gly domain-containing protein</fullName>
    </recommendedName>
</protein>
<dbReference type="InterPro" id="IPR036859">
    <property type="entry name" value="CAP-Gly_dom_sf"/>
</dbReference>
<dbReference type="Pfam" id="PF01302">
    <property type="entry name" value="CAP_GLY"/>
    <property type="match status" value="1"/>
</dbReference>
<evidence type="ECO:0000259" key="1">
    <source>
        <dbReference type="PROSITE" id="PS50245"/>
    </source>
</evidence>
<evidence type="ECO:0000313" key="3">
    <source>
        <dbReference type="EMBL" id="CAF3968178.1"/>
    </source>
</evidence>
<dbReference type="EMBL" id="CAJNOT010000732">
    <property type="protein sequence ID" value="CAF1067088.1"/>
    <property type="molecule type" value="Genomic_DNA"/>
</dbReference>
<feature type="domain" description="CAP-Gly" evidence="1">
    <location>
        <begin position="30"/>
        <end position="72"/>
    </location>
</feature>
<proteinExistence type="predicted"/>
<evidence type="ECO:0000313" key="4">
    <source>
        <dbReference type="Proteomes" id="UP000663864"/>
    </source>
</evidence>
<comment type="caution">
    <text evidence="2">The sequence shown here is derived from an EMBL/GenBank/DDBJ whole genome shotgun (WGS) entry which is preliminary data.</text>
</comment>
<sequence length="227" mass="26209">MLTYESIVIGQHVEVFYNDKIVYGTVLYKGPIVGRRGMWLGIDLANQDGDNDGTLKGRVYFRTPPNYGIFTTIDNIRLASDFTRRRRSVYRTVNKKSIVEEELFGNTDPLTLPPPSTNASISNSKVTFSLKNPHERPQSSIFYENEKRYPLPQTLAKEYDYKIRKQRAREKTKLKQIDTTEFTFAPAPSIPPIFMPPTEVDRAKRTGFVGMSIPRYTVVYDQYDFLE</sequence>
<evidence type="ECO:0000313" key="2">
    <source>
        <dbReference type="EMBL" id="CAF1067088.1"/>
    </source>
</evidence>
<accession>A0A814LS73</accession>
<gene>
    <name evidence="3" type="ORF">JBS370_LOCUS24477</name>
    <name evidence="2" type="ORF">ZHD862_LOCUS15871</name>
</gene>
<dbReference type="Proteomes" id="UP000663836">
    <property type="component" value="Unassembled WGS sequence"/>
</dbReference>
<organism evidence="2 4">
    <name type="scientific">Rotaria sordida</name>
    <dbReference type="NCBI Taxonomy" id="392033"/>
    <lineage>
        <taxon>Eukaryota</taxon>
        <taxon>Metazoa</taxon>
        <taxon>Spiralia</taxon>
        <taxon>Gnathifera</taxon>
        <taxon>Rotifera</taxon>
        <taxon>Eurotatoria</taxon>
        <taxon>Bdelloidea</taxon>
        <taxon>Philodinida</taxon>
        <taxon>Philodinidae</taxon>
        <taxon>Rotaria</taxon>
    </lineage>
</organism>
<name>A0A814LS73_9BILA</name>